<proteinExistence type="inferred from homology"/>
<gene>
    <name evidence="8" type="ORF">RJT34_28825</name>
</gene>
<name>A0AAN9FI52_CLITE</name>
<feature type="domain" description="Gnk2-homologous" evidence="7">
    <location>
        <begin position="134"/>
        <end position="240"/>
    </location>
</feature>
<dbReference type="InterPro" id="IPR050581">
    <property type="entry name" value="CRR_secretory_protein"/>
</dbReference>
<comment type="similarity">
    <text evidence="5">Belongs to the cysteine-rich repeat secretory protein family.</text>
</comment>
<accession>A0AAN9FI52</accession>
<keyword evidence="2" id="KW-0964">Secreted</keyword>
<feature type="chain" id="PRO_5042908746" description="Gnk2-homologous domain-containing protein" evidence="6">
    <location>
        <begin position="23"/>
        <end position="244"/>
    </location>
</feature>
<dbReference type="EMBL" id="JAYKXN010000007">
    <property type="protein sequence ID" value="KAK7272313.1"/>
    <property type="molecule type" value="Genomic_DNA"/>
</dbReference>
<evidence type="ECO:0000259" key="7">
    <source>
        <dbReference type="PROSITE" id="PS51473"/>
    </source>
</evidence>
<dbReference type="InterPro" id="IPR002902">
    <property type="entry name" value="GNK2"/>
</dbReference>
<evidence type="ECO:0000256" key="1">
    <source>
        <dbReference type="ARBA" id="ARBA00004613"/>
    </source>
</evidence>
<keyword evidence="3 6" id="KW-0732">Signal</keyword>
<evidence type="ECO:0000256" key="2">
    <source>
        <dbReference type="ARBA" id="ARBA00022525"/>
    </source>
</evidence>
<dbReference type="CDD" id="cd23509">
    <property type="entry name" value="Gnk2-like"/>
    <property type="match status" value="2"/>
</dbReference>
<dbReference type="PANTHER" id="PTHR32411">
    <property type="entry name" value="CYSTEINE-RICH REPEAT SECRETORY PROTEIN 38-RELATED"/>
    <property type="match status" value="1"/>
</dbReference>
<comment type="caution">
    <text evidence="8">The sequence shown here is derived from an EMBL/GenBank/DDBJ whole genome shotgun (WGS) entry which is preliminary data.</text>
</comment>
<evidence type="ECO:0000313" key="8">
    <source>
        <dbReference type="EMBL" id="KAK7272313.1"/>
    </source>
</evidence>
<dbReference type="PANTHER" id="PTHR32411:SF43">
    <property type="entry name" value="CYSTEINE-RICH REPEAT SECRETORY PROTEIN 38"/>
    <property type="match status" value="1"/>
</dbReference>
<dbReference type="PROSITE" id="PS51473">
    <property type="entry name" value="GNK2"/>
    <property type="match status" value="2"/>
</dbReference>
<dbReference type="InterPro" id="IPR038408">
    <property type="entry name" value="GNK2_sf"/>
</dbReference>
<evidence type="ECO:0000256" key="3">
    <source>
        <dbReference type="ARBA" id="ARBA00022729"/>
    </source>
</evidence>
<organism evidence="8 9">
    <name type="scientific">Clitoria ternatea</name>
    <name type="common">Butterfly pea</name>
    <dbReference type="NCBI Taxonomy" id="43366"/>
    <lineage>
        <taxon>Eukaryota</taxon>
        <taxon>Viridiplantae</taxon>
        <taxon>Streptophyta</taxon>
        <taxon>Embryophyta</taxon>
        <taxon>Tracheophyta</taxon>
        <taxon>Spermatophyta</taxon>
        <taxon>Magnoliopsida</taxon>
        <taxon>eudicotyledons</taxon>
        <taxon>Gunneridae</taxon>
        <taxon>Pentapetalae</taxon>
        <taxon>rosids</taxon>
        <taxon>fabids</taxon>
        <taxon>Fabales</taxon>
        <taxon>Fabaceae</taxon>
        <taxon>Papilionoideae</taxon>
        <taxon>50 kb inversion clade</taxon>
        <taxon>NPAAA clade</taxon>
        <taxon>indigoferoid/millettioid clade</taxon>
        <taxon>Phaseoleae</taxon>
        <taxon>Clitoria</taxon>
    </lineage>
</organism>
<keyword evidence="9" id="KW-1185">Reference proteome</keyword>
<sequence length="244" mass="27078">MSSSTILLVLLTLALILRTSFGAEPLQHFCSNSETFTAQYPYASNLKTLITTLIAYTPPTGFGLSITPDPNQNQTAFGLALCRGDTSASECKACLSEATKELLSFCPHHKGGIIWYDYCMFKYNNTAFFGKIDNKNGFIRSTLKSVSDPETFNRKTKQLLSMLAQRAYGNSKFYASGKLELQKPETLYGLIQCSRDLSSIDCKECLQEAINRFPVHVSRVVVGGGIVGGSCNFRYELYPFFNIN</sequence>
<feature type="signal peptide" evidence="6">
    <location>
        <begin position="1"/>
        <end position="22"/>
    </location>
</feature>
<dbReference type="AlphaFoldDB" id="A0AAN9FI52"/>
<evidence type="ECO:0000256" key="5">
    <source>
        <dbReference type="ARBA" id="ARBA00038515"/>
    </source>
</evidence>
<dbReference type="Proteomes" id="UP001359559">
    <property type="component" value="Unassembled WGS sequence"/>
</dbReference>
<dbReference type="Gene3D" id="3.30.430.20">
    <property type="entry name" value="Gnk2 domain, C-X8-C-X2-C motif"/>
    <property type="match status" value="2"/>
</dbReference>
<evidence type="ECO:0000256" key="4">
    <source>
        <dbReference type="ARBA" id="ARBA00022737"/>
    </source>
</evidence>
<protein>
    <recommendedName>
        <fullName evidence="7">Gnk2-homologous domain-containing protein</fullName>
    </recommendedName>
</protein>
<dbReference type="Pfam" id="PF01657">
    <property type="entry name" value="Stress-antifung"/>
    <property type="match status" value="2"/>
</dbReference>
<keyword evidence="4" id="KW-0677">Repeat</keyword>
<evidence type="ECO:0000313" key="9">
    <source>
        <dbReference type="Proteomes" id="UP001359559"/>
    </source>
</evidence>
<reference evidence="8 9" key="1">
    <citation type="submission" date="2024-01" db="EMBL/GenBank/DDBJ databases">
        <title>The genomes of 5 underutilized Papilionoideae crops provide insights into root nodulation and disease resistance.</title>
        <authorList>
            <person name="Yuan L."/>
        </authorList>
    </citation>
    <scope>NUCLEOTIDE SEQUENCE [LARGE SCALE GENOMIC DNA]</scope>
    <source>
        <strain evidence="8">LY-2023</strain>
        <tissue evidence="8">Leaf</tissue>
    </source>
</reference>
<comment type="subcellular location">
    <subcellularLocation>
        <location evidence="1">Secreted</location>
    </subcellularLocation>
</comment>
<feature type="domain" description="Gnk2-homologous" evidence="7">
    <location>
        <begin position="24"/>
        <end position="128"/>
    </location>
</feature>
<dbReference type="GO" id="GO:0005576">
    <property type="term" value="C:extracellular region"/>
    <property type="evidence" value="ECO:0007669"/>
    <property type="project" value="UniProtKB-SubCell"/>
</dbReference>
<evidence type="ECO:0000256" key="6">
    <source>
        <dbReference type="SAM" id="SignalP"/>
    </source>
</evidence>